<comment type="caution">
    <text evidence="1">The sequence shown here is derived from an EMBL/GenBank/DDBJ whole genome shotgun (WGS) entry which is preliminary data.</text>
</comment>
<gene>
    <name evidence="1" type="ORF">AVEN_190839_1</name>
</gene>
<reference evidence="1 2" key="1">
    <citation type="journal article" date="2019" name="Sci. Rep.">
        <title>Orb-weaving spider Araneus ventricosus genome elucidates the spidroin gene catalogue.</title>
        <authorList>
            <person name="Kono N."/>
            <person name="Nakamura H."/>
            <person name="Ohtoshi R."/>
            <person name="Moran D.A.P."/>
            <person name="Shinohara A."/>
            <person name="Yoshida Y."/>
            <person name="Fujiwara M."/>
            <person name="Mori M."/>
            <person name="Tomita M."/>
            <person name="Arakawa K."/>
        </authorList>
    </citation>
    <scope>NUCLEOTIDE SEQUENCE [LARGE SCALE GENOMIC DNA]</scope>
</reference>
<evidence type="ECO:0000313" key="1">
    <source>
        <dbReference type="EMBL" id="GBM22191.1"/>
    </source>
</evidence>
<evidence type="ECO:0000313" key="2">
    <source>
        <dbReference type="Proteomes" id="UP000499080"/>
    </source>
</evidence>
<keyword evidence="2" id="KW-1185">Reference proteome</keyword>
<proteinExistence type="predicted"/>
<dbReference type="EMBL" id="BGPR01000475">
    <property type="protein sequence ID" value="GBM22191.1"/>
    <property type="molecule type" value="Genomic_DNA"/>
</dbReference>
<protein>
    <submittedName>
        <fullName evidence="1">Uncharacterized protein</fullName>
    </submittedName>
</protein>
<dbReference type="AlphaFoldDB" id="A0A4Y2DZL8"/>
<name>A0A4Y2DZL8_ARAVE</name>
<dbReference type="Proteomes" id="UP000499080">
    <property type="component" value="Unassembled WGS sequence"/>
</dbReference>
<organism evidence="1 2">
    <name type="scientific">Araneus ventricosus</name>
    <name type="common">Orbweaver spider</name>
    <name type="synonym">Epeira ventricosa</name>
    <dbReference type="NCBI Taxonomy" id="182803"/>
    <lineage>
        <taxon>Eukaryota</taxon>
        <taxon>Metazoa</taxon>
        <taxon>Ecdysozoa</taxon>
        <taxon>Arthropoda</taxon>
        <taxon>Chelicerata</taxon>
        <taxon>Arachnida</taxon>
        <taxon>Araneae</taxon>
        <taxon>Araneomorphae</taxon>
        <taxon>Entelegynae</taxon>
        <taxon>Araneoidea</taxon>
        <taxon>Araneidae</taxon>
        <taxon>Araneus</taxon>
    </lineage>
</organism>
<sequence length="110" mass="12519">MSSKEVLRNLCLNNWQQDWDSGDAGRATSNILPKVALTKPHGQENPSFSLQATIPFPAISTDSCFIILTSAHSGKREELFHMYLSVTAKSRMKDKHRFNRLKWRLSRLCG</sequence>
<accession>A0A4Y2DZL8</accession>